<evidence type="ECO:0000259" key="2">
    <source>
        <dbReference type="SMART" id="SM00101"/>
    </source>
</evidence>
<dbReference type="PRINTS" id="PR00305">
    <property type="entry name" value="1433ZETA"/>
</dbReference>
<evidence type="ECO:0000313" key="4">
    <source>
        <dbReference type="Proteomes" id="UP001620626"/>
    </source>
</evidence>
<dbReference type="Pfam" id="PF00244">
    <property type="entry name" value="14-3-3"/>
    <property type="match status" value="1"/>
</dbReference>
<comment type="caution">
    <text evidence="3">The sequence shown here is derived from an EMBL/GenBank/DDBJ whole genome shotgun (WGS) entry which is preliminary data.</text>
</comment>
<dbReference type="Proteomes" id="UP001620626">
    <property type="component" value="Unassembled WGS sequence"/>
</dbReference>
<name>A0ABD2KLS5_9BILA</name>
<organism evidence="3 4">
    <name type="scientific">Heterodera trifolii</name>
    <dbReference type="NCBI Taxonomy" id="157864"/>
    <lineage>
        <taxon>Eukaryota</taxon>
        <taxon>Metazoa</taxon>
        <taxon>Ecdysozoa</taxon>
        <taxon>Nematoda</taxon>
        <taxon>Chromadorea</taxon>
        <taxon>Rhabditida</taxon>
        <taxon>Tylenchina</taxon>
        <taxon>Tylenchomorpha</taxon>
        <taxon>Tylenchoidea</taxon>
        <taxon>Heteroderidae</taxon>
        <taxon>Heteroderinae</taxon>
        <taxon>Heterodera</taxon>
    </lineage>
</organism>
<proteinExistence type="inferred from homology"/>
<accession>A0ABD2KLS5</accession>
<dbReference type="AlphaFoldDB" id="A0ABD2KLS5"/>
<dbReference type="InterPro" id="IPR000308">
    <property type="entry name" value="14-3-3"/>
</dbReference>
<evidence type="ECO:0000256" key="1">
    <source>
        <dbReference type="ARBA" id="ARBA00006141"/>
    </source>
</evidence>
<dbReference type="InterPro" id="IPR036815">
    <property type="entry name" value="14-3-3_dom_sf"/>
</dbReference>
<keyword evidence="4" id="KW-1185">Reference proteome</keyword>
<dbReference type="SMART" id="SM00101">
    <property type="entry name" value="14_3_3"/>
    <property type="match status" value="1"/>
</dbReference>
<protein>
    <recommendedName>
        <fullName evidence="2">14-3-3 domain-containing protein</fullName>
    </recommendedName>
</protein>
<evidence type="ECO:0000313" key="3">
    <source>
        <dbReference type="EMBL" id="KAL3103813.1"/>
    </source>
</evidence>
<dbReference type="Gene3D" id="1.20.190.20">
    <property type="entry name" value="14-3-3 domain"/>
    <property type="match status" value="1"/>
</dbReference>
<dbReference type="SUPFAM" id="SSF48445">
    <property type="entry name" value="14-3-3 protein"/>
    <property type="match status" value="1"/>
</dbReference>
<dbReference type="PANTHER" id="PTHR18860">
    <property type="entry name" value="14-3-3 PROTEIN"/>
    <property type="match status" value="1"/>
</dbReference>
<reference evidence="3 4" key="1">
    <citation type="submission" date="2024-10" db="EMBL/GenBank/DDBJ databases">
        <authorList>
            <person name="Kim D."/>
        </authorList>
    </citation>
    <scope>NUCLEOTIDE SEQUENCE [LARGE SCALE GENOMIC DNA]</scope>
    <source>
        <strain evidence="3">BH-2024</strain>
    </source>
</reference>
<dbReference type="CDD" id="cd08774">
    <property type="entry name" value="14-3-3"/>
    <property type="match status" value="1"/>
</dbReference>
<sequence length="405" mass="46135">MSHNPKKAKKEMEKAIFIAADCWLCVFDLLPRSQLGHGIALISHRFDFYVDEHFKTRKWTLGYMEIRSKIGENGTKEMEVVNANGETLPIPQNPLPRKFIGFGSLSITYIDQNVLTFLHRFHRFFGTFETRFLIRTENVRISMFALRTIWPMFIDTIRVKRFNSVAFRQMRQFAPSMLSECPCLRDGISPEFPPDDSAAASDGQAVAKWLFTPRPDNLAKVLSLAKLAVVKQQWVATLEQIKAVMQSYREHVENELVTICQELLTCINEVLFPKATDPEPKMFYLKMKADYYRYMAEVATDKDRSGVVELAKAAYQEAMEIATSKIAAINPTRLGLALNFSVFNFEILKSVDEARKVAQKAIDLAQAEIATLTVPLADDASSNLRMLRENMELWTPEGGSHTKTT</sequence>
<dbReference type="EMBL" id="JBICBT010000725">
    <property type="protein sequence ID" value="KAL3103813.1"/>
    <property type="molecule type" value="Genomic_DNA"/>
</dbReference>
<gene>
    <name evidence="3" type="ORF">niasHT_020842</name>
</gene>
<dbReference type="InterPro" id="IPR023410">
    <property type="entry name" value="14-3-3_domain"/>
</dbReference>
<feature type="domain" description="14-3-3" evidence="2">
    <location>
        <begin position="168"/>
        <end position="404"/>
    </location>
</feature>
<comment type="similarity">
    <text evidence="1">Belongs to the 14-3-3 family.</text>
</comment>